<dbReference type="Gene3D" id="1.20.1280.50">
    <property type="match status" value="1"/>
</dbReference>
<protein>
    <submittedName>
        <fullName evidence="3">F-box domain-containing protein</fullName>
    </submittedName>
</protein>
<evidence type="ECO:0000259" key="1">
    <source>
        <dbReference type="Pfam" id="PF00646"/>
    </source>
</evidence>
<sequence length="148" mass="16976">MSASHDYSKMDTHLLKVIFSFMRYGDIYFCSLVCKNWQAATREYFLTLPRIHALKMTHDPWPSERMTSYMMCPSCLHIGLTTDDDRLKTLFNVFREAGLLNKILSVGRTQGSYIVVIIDHQSDKWIIEGSMGTASNEIQSKIFGGEHS</sequence>
<dbReference type="AlphaFoldDB" id="A0A5S6QN43"/>
<name>A0A5S6QN43_TRIMR</name>
<reference evidence="3" key="1">
    <citation type="submission" date="2019-12" db="UniProtKB">
        <authorList>
            <consortium name="WormBaseParasite"/>
        </authorList>
    </citation>
    <scope>IDENTIFICATION</scope>
</reference>
<organism evidence="2 3">
    <name type="scientific">Trichuris muris</name>
    <name type="common">Mouse whipworm</name>
    <dbReference type="NCBI Taxonomy" id="70415"/>
    <lineage>
        <taxon>Eukaryota</taxon>
        <taxon>Metazoa</taxon>
        <taxon>Ecdysozoa</taxon>
        <taxon>Nematoda</taxon>
        <taxon>Enoplea</taxon>
        <taxon>Dorylaimia</taxon>
        <taxon>Trichinellida</taxon>
        <taxon>Trichuridae</taxon>
        <taxon>Trichuris</taxon>
    </lineage>
</organism>
<evidence type="ECO:0000313" key="3">
    <source>
        <dbReference type="WBParaSite" id="TMUE_2000008630.1"/>
    </source>
</evidence>
<accession>A0A5S6QN43</accession>
<feature type="domain" description="F-box" evidence="1">
    <location>
        <begin position="9"/>
        <end position="41"/>
    </location>
</feature>
<dbReference type="Pfam" id="PF00646">
    <property type="entry name" value="F-box"/>
    <property type="match status" value="1"/>
</dbReference>
<dbReference type="InterPro" id="IPR036047">
    <property type="entry name" value="F-box-like_dom_sf"/>
</dbReference>
<dbReference type="WBParaSite" id="TMUE_2000008630.1">
    <property type="protein sequence ID" value="TMUE_2000008630.1"/>
    <property type="gene ID" value="WBGene00287985"/>
</dbReference>
<proteinExistence type="predicted"/>
<evidence type="ECO:0000313" key="2">
    <source>
        <dbReference type="Proteomes" id="UP000046395"/>
    </source>
</evidence>
<keyword evidence="2" id="KW-1185">Reference proteome</keyword>
<dbReference type="Proteomes" id="UP000046395">
    <property type="component" value="Unassembled WGS sequence"/>
</dbReference>
<dbReference type="SUPFAM" id="SSF81383">
    <property type="entry name" value="F-box domain"/>
    <property type="match status" value="1"/>
</dbReference>
<dbReference type="InterPro" id="IPR001810">
    <property type="entry name" value="F-box_dom"/>
</dbReference>